<protein>
    <submittedName>
        <fullName evidence="11">Chemotaxis protein PomA</fullName>
    </submittedName>
</protein>
<feature type="domain" description="MotA/TolQ/ExbB proton channel" evidence="9">
    <location>
        <begin position="109"/>
        <end position="227"/>
    </location>
</feature>
<evidence type="ECO:0000256" key="5">
    <source>
        <dbReference type="ARBA" id="ARBA00022989"/>
    </source>
</evidence>
<evidence type="ECO:0000256" key="6">
    <source>
        <dbReference type="ARBA" id="ARBA00023136"/>
    </source>
</evidence>
<evidence type="ECO:0000256" key="8">
    <source>
        <dbReference type="SAM" id="Phobius"/>
    </source>
</evidence>
<keyword evidence="7" id="KW-0813">Transport</keyword>
<dbReference type="OrthoDB" id="9806929at2"/>
<keyword evidence="6 8" id="KW-0472">Membrane</keyword>
<feature type="transmembrane region" description="Helical" evidence="8">
    <location>
        <begin position="36"/>
        <end position="57"/>
    </location>
</feature>
<evidence type="ECO:0000256" key="4">
    <source>
        <dbReference type="ARBA" id="ARBA00022779"/>
    </source>
</evidence>
<dbReference type="InterPro" id="IPR002898">
    <property type="entry name" value="MotA_ExbB_proton_chnl"/>
</dbReference>
<feature type="domain" description="Motility protein A N-terminal" evidence="10">
    <location>
        <begin position="14"/>
        <end position="88"/>
    </location>
</feature>
<evidence type="ECO:0000256" key="7">
    <source>
        <dbReference type="RuleBase" id="RU004057"/>
    </source>
</evidence>
<dbReference type="KEGG" id="abac:LuPra_03620"/>
<comment type="similarity">
    <text evidence="7">Belongs to the exbB/tolQ family.</text>
</comment>
<keyword evidence="7" id="KW-0653">Protein transport</keyword>
<dbReference type="Proteomes" id="UP000076079">
    <property type="component" value="Chromosome"/>
</dbReference>
<evidence type="ECO:0000256" key="1">
    <source>
        <dbReference type="ARBA" id="ARBA00004651"/>
    </source>
</evidence>
<dbReference type="InterPro" id="IPR046786">
    <property type="entry name" value="MotA_N"/>
</dbReference>
<dbReference type="EMBL" id="CP015136">
    <property type="protein sequence ID" value="AMY10390.1"/>
    <property type="molecule type" value="Genomic_DNA"/>
</dbReference>
<dbReference type="PANTHER" id="PTHR30433:SF3">
    <property type="entry name" value="MOTILITY PROTEIN A"/>
    <property type="match status" value="1"/>
</dbReference>
<gene>
    <name evidence="11" type="primary">pomA</name>
    <name evidence="11" type="ORF">LuPra_03620</name>
</gene>
<keyword evidence="5 8" id="KW-1133">Transmembrane helix</keyword>
<dbReference type="Pfam" id="PF20560">
    <property type="entry name" value="MotA_N"/>
    <property type="match status" value="1"/>
</dbReference>
<dbReference type="RefSeq" id="WP_110172033.1">
    <property type="nucleotide sequence ID" value="NZ_CP015136.1"/>
</dbReference>
<keyword evidence="12" id="KW-1185">Reference proteome</keyword>
<proteinExistence type="inferred from homology"/>
<evidence type="ECO:0000256" key="3">
    <source>
        <dbReference type="ARBA" id="ARBA00022692"/>
    </source>
</evidence>
<feature type="transmembrane region" description="Helical" evidence="8">
    <location>
        <begin position="186"/>
        <end position="212"/>
    </location>
</feature>
<dbReference type="PATRIC" id="fig|1813736.3.peg.3829"/>
<dbReference type="PANTHER" id="PTHR30433">
    <property type="entry name" value="CHEMOTAXIS PROTEIN MOTA"/>
    <property type="match status" value="1"/>
</dbReference>
<feature type="transmembrane region" description="Helical" evidence="8">
    <location>
        <begin position="12"/>
        <end position="30"/>
    </location>
</feature>
<dbReference type="InterPro" id="IPR047055">
    <property type="entry name" value="MotA-like"/>
</dbReference>
<dbReference type="NCBIfam" id="NF006583">
    <property type="entry name" value="PRK09109.1"/>
    <property type="match status" value="1"/>
</dbReference>
<evidence type="ECO:0000313" key="12">
    <source>
        <dbReference type="Proteomes" id="UP000076079"/>
    </source>
</evidence>
<evidence type="ECO:0000313" key="11">
    <source>
        <dbReference type="EMBL" id="AMY10390.1"/>
    </source>
</evidence>
<evidence type="ECO:0000256" key="2">
    <source>
        <dbReference type="ARBA" id="ARBA00022475"/>
    </source>
</evidence>
<keyword evidence="3 8" id="KW-0812">Transmembrane</keyword>
<dbReference type="GO" id="GO:0005886">
    <property type="term" value="C:plasma membrane"/>
    <property type="evidence" value="ECO:0007669"/>
    <property type="project" value="UniProtKB-SubCell"/>
</dbReference>
<dbReference type="Pfam" id="PF01618">
    <property type="entry name" value="MotA_ExbB"/>
    <property type="match status" value="1"/>
</dbReference>
<keyword evidence="2" id="KW-1003">Cell membrane</keyword>
<name>A0A143PQJ6_LUTPR</name>
<keyword evidence="4" id="KW-0283">Flagellar rotation</keyword>
<dbReference type="GO" id="GO:0071978">
    <property type="term" value="P:bacterial-type flagellum-dependent swarming motility"/>
    <property type="evidence" value="ECO:0007669"/>
    <property type="project" value="InterPro"/>
</dbReference>
<organism evidence="11 12">
    <name type="scientific">Luteitalea pratensis</name>
    <dbReference type="NCBI Taxonomy" id="1855912"/>
    <lineage>
        <taxon>Bacteria</taxon>
        <taxon>Pseudomonadati</taxon>
        <taxon>Acidobacteriota</taxon>
        <taxon>Vicinamibacteria</taxon>
        <taxon>Vicinamibacterales</taxon>
        <taxon>Vicinamibacteraceae</taxon>
        <taxon>Luteitalea</taxon>
    </lineage>
</organism>
<comment type="subcellular location">
    <subcellularLocation>
        <location evidence="1">Cell membrane</location>
        <topology evidence="1">Multi-pass membrane protein</topology>
    </subcellularLocation>
    <subcellularLocation>
        <location evidence="7">Membrane</location>
        <topology evidence="7">Multi-pass membrane protein</topology>
    </subcellularLocation>
</comment>
<evidence type="ECO:0000259" key="9">
    <source>
        <dbReference type="Pfam" id="PF01618"/>
    </source>
</evidence>
<accession>A0A143PQJ6</accession>
<reference evidence="12" key="2">
    <citation type="submission" date="2016-04" db="EMBL/GenBank/DDBJ databases">
        <title>First Complete Genome Sequence of a Subdivision 6 Acidobacterium.</title>
        <authorList>
            <person name="Huang S."/>
            <person name="Vieira S."/>
            <person name="Bunk B."/>
            <person name="Riedel T."/>
            <person name="Sproeer C."/>
            <person name="Overmann J."/>
        </authorList>
    </citation>
    <scope>NUCLEOTIDE SEQUENCE [LARGE SCALE GENOMIC DNA]</scope>
    <source>
        <strain evidence="12">DSM 100886 HEG_-6_39</strain>
    </source>
</reference>
<dbReference type="GO" id="GO:0015031">
    <property type="term" value="P:protein transport"/>
    <property type="evidence" value="ECO:0007669"/>
    <property type="project" value="UniProtKB-KW"/>
</dbReference>
<reference evidence="11 12" key="1">
    <citation type="journal article" date="2016" name="Genome Announc.">
        <title>First Complete Genome Sequence of a Subdivision 6 Acidobacterium Strain.</title>
        <authorList>
            <person name="Huang S."/>
            <person name="Vieira S."/>
            <person name="Bunk B."/>
            <person name="Riedel T."/>
            <person name="Sproer C."/>
            <person name="Overmann J."/>
        </authorList>
    </citation>
    <scope>NUCLEOTIDE SEQUENCE [LARGE SCALE GENOMIC DNA]</scope>
    <source>
        <strain evidence="12">DSM 100886 HEG_-6_39</strain>
    </source>
</reference>
<dbReference type="AlphaFoldDB" id="A0A143PQJ6"/>
<dbReference type="GO" id="GO:0006935">
    <property type="term" value="P:chemotaxis"/>
    <property type="evidence" value="ECO:0007669"/>
    <property type="project" value="InterPro"/>
</dbReference>
<feature type="transmembrane region" description="Helical" evidence="8">
    <location>
        <begin position="153"/>
        <end position="174"/>
    </location>
</feature>
<dbReference type="STRING" id="1855912.LuPra_03620"/>
<evidence type="ECO:0000259" key="10">
    <source>
        <dbReference type="Pfam" id="PF20560"/>
    </source>
</evidence>
<sequence length="269" mass="28463">MAARAPRSYDMLSLIGLPLGVAMIVGGHVAEGGKLGSLLQGAAALIVFGGTLGAVLLSHPRRDVTEAWRSLRHVFVDDLPPAGQVLEAIGRLAVKARKDGILSLEDELDSLSDPFMRRGLRLAVDGTNPTTLRHMLEAENDGREEYEEAPARVYEAAGGYAPTVGILGAVLGLIHVMENLSDPSKLGAGIAVAFVATVYGVGSANLILLPVAAKLRSRALRRARRREVILEGVLAIQEGQNPRLIDQKLRGLLAAEEASPPAGARRRAA</sequence>